<reference evidence="2 3" key="1">
    <citation type="submission" date="2016-01" db="EMBL/GenBank/DDBJ databases">
        <title>Genome sequencing of Roseivirga spongicola UST030701-084.</title>
        <authorList>
            <person name="Selvaratnam C."/>
            <person name="Thevarajoo S."/>
            <person name="Goh K.M."/>
            <person name="Ee R."/>
            <person name="Chan K.-G."/>
            <person name="Chong C.S."/>
        </authorList>
    </citation>
    <scope>NUCLEOTIDE SEQUENCE [LARGE SCALE GENOMIC DNA]</scope>
    <source>
        <strain evidence="2 3">UST030701-084</strain>
    </source>
</reference>
<accession>A0A150XI35</accession>
<dbReference type="AlphaFoldDB" id="A0A150XI35"/>
<feature type="transmembrane region" description="Helical" evidence="1">
    <location>
        <begin position="105"/>
        <end position="126"/>
    </location>
</feature>
<evidence type="ECO:0000313" key="3">
    <source>
        <dbReference type="Proteomes" id="UP000075606"/>
    </source>
</evidence>
<organism evidence="2 3">
    <name type="scientific">Roseivirga spongicola</name>
    <dbReference type="NCBI Taxonomy" id="333140"/>
    <lineage>
        <taxon>Bacteria</taxon>
        <taxon>Pseudomonadati</taxon>
        <taxon>Bacteroidota</taxon>
        <taxon>Cytophagia</taxon>
        <taxon>Cytophagales</taxon>
        <taxon>Roseivirgaceae</taxon>
        <taxon>Roseivirga</taxon>
    </lineage>
</organism>
<sequence>MPREYSKLELQVRELTNFNRALFFIVVCAIYFVLVYVQQTFIVNEIAAFKFLEGPQALIFRIIAGFKLLSIPIVYGLKFTIVGFILWVGCFMWGYNVPYKKCWTIAMIAEVVFFVPTLIKIFWFMFVQTDPNYWEYTAFYPLSYMSFFDYNEVREKYWYVNQQLNVFEIVYWVVLTYGVDFAARKKKSVANAIVATSYIPLFLLWLWFYIGVYE</sequence>
<keyword evidence="3" id="KW-1185">Reference proteome</keyword>
<dbReference type="STRING" id="333140.AWW68_06255"/>
<dbReference type="Proteomes" id="UP000075606">
    <property type="component" value="Unassembled WGS sequence"/>
</dbReference>
<evidence type="ECO:0000256" key="1">
    <source>
        <dbReference type="SAM" id="Phobius"/>
    </source>
</evidence>
<feature type="transmembrane region" description="Helical" evidence="1">
    <location>
        <begin position="81"/>
        <end position="98"/>
    </location>
</feature>
<comment type="caution">
    <text evidence="2">The sequence shown here is derived from an EMBL/GenBank/DDBJ whole genome shotgun (WGS) entry which is preliminary data.</text>
</comment>
<feature type="transmembrane region" description="Helical" evidence="1">
    <location>
        <begin position="20"/>
        <end position="37"/>
    </location>
</feature>
<keyword evidence="1" id="KW-0812">Transmembrane</keyword>
<dbReference type="RefSeq" id="WP_068217987.1">
    <property type="nucleotide sequence ID" value="NZ_LRPC01000001.1"/>
</dbReference>
<dbReference type="EMBL" id="LRPC01000001">
    <property type="protein sequence ID" value="KYG78366.1"/>
    <property type="molecule type" value="Genomic_DNA"/>
</dbReference>
<gene>
    <name evidence="2" type="ORF">AWW68_06255</name>
</gene>
<proteinExistence type="predicted"/>
<dbReference type="OrthoDB" id="825516at2"/>
<name>A0A150XI35_9BACT</name>
<feature type="transmembrane region" description="Helical" evidence="1">
    <location>
        <begin position="189"/>
        <end position="210"/>
    </location>
</feature>
<evidence type="ECO:0000313" key="2">
    <source>
        <dbReference type="EMBL" id="KYG78366.1"/>
    </source>
</evidence>
<keyword evidence="1" id="KW-0472">Membrane</keyword>
<feature type="transmembrane region" description="Helical" evidence="1">
    <location>
        <begin position="164"/>
        <end position="182"/>
    </location>
</feature>
<evidence type="ECO:0008006" key="4">
    <source>
        <dbReference type="Google" id="ProtNLM"/>
    </source>
</evidence>
<keyword evidence="1" id="KW-1133">Transmembrane helix</keyword>
<protein>
    <recommendedName>
        <fullName evidence="4">Sulfate ABC transporter permease</fullName>
    </recommendedName>
</protein>